<comment type="cofactor">
    <cofactor evidence="9">
        <name>Mg(2+)</name>
        <dbReference type="ChEBI" id="CHEBI:18420"/>
    </cofactor>
    <text evidence="9">Binds 1 Mg(2+) ion per subunit.</text>
</comment>
<feature type="binding site" evidence="9">
    <location>
        <position position="140"/>
    </location>
    <ligand>
        <name>4-amino-2-methyl-5-(diphosphooxymethyl)pyrimidine</name>
        <dbReference type="ChEBI" id="CHEBI:57841"/>
    </ligand>
</feature>
<feature type="binding site" evidence="9">
    <location>
        <position position="73"/>
    </location>
    <ligand>
        <name>Mg(2+)</name>
        <dbReference type="ChEBI" id="CHEBI:18420"/>
    </ligand>
</feature>
<dbReference type="InterPro" id="IPR022998">
    <property type="entry name" value="ThiamineP_synth_TenI"/>
</dbReference>
<feature type="binding site" evidence="9">
    <location>
        <begin position="190"/>
        <end position="191"/>
    </location>
    <ligand>
        <name>2-[(2R,5Z)-2-carboxy-4-methylthiazol-5(2H)-ylidene]ethyl phosphate</name>
        <dbReference type="ChEBI" id="CHEBI:62899"/>
    </ligand>
</feature>
<proteinExistence type="inferred from homology"/>
<dbReference type="NCBIfam" id="TIGR00693">
    <property type="entry name" value="thiE"/>
    <property type="match status" value="1"/>
</dbReference>
<protein>
    <recommendedName>
        <fullName evidence="9">Thiamine-phosphate synthase</fullName>
        <shortName evidence="9">TP synthase</shortName>
        <shortName evidence="9">TPS</shortName>
        <ecNumber evidence="9">2.5.1.3</ecNumber>
    </recommendedName>
    <alternativeName>
        <fullName evidence="9">Thiamine-phosphate pyrophosphorylase</fullName>
        <shortName evidence="9">TMP pyrophosphorylase</shortName>
        <shortName evidence="9">TMP-PPase</shortName>
    </alternativeName>
</protein>
<dbReference type="GeneID" id="32893958"/>
<keyword evidence="3 9" id="KW-0479">Metal-binding</keyword>
<dbReference type="Gene3D" id="3.20.20.70">
    <property type="entry name" value="Aldolase class I"/>
    <property type="match status" value="1"/>
</dbReference>
<sequence>MTRDPSSYSTYLVTQESASSGRSTLEIVEATIAGGIDVVQLREKATPARDRYELGLECRELTAEAGIDLIVNDRIDIAQAIDADGVHVGQSDLPVAVARDLLGPDAIVGCSVATVEEAARAETDGADYLGIGTIYGTTSKDVDDYKDEVGPERVAEITDAVSIPAVGIGGITPENAGPVVEAGATGVSVISAITAADDPQAATEALVSSVETAQNATEPDGVAR</sequence>
<keyword evidence="4 9" id="KW-0460">Magnesium</keyword>
<dbReference type="PANTHER" id="PTHR20857">
    <property type="entry name" value="THIAMINE-PHOSPHATE PYROPHOSPHORYLASE"/>
    <property type="match status" value="1"/>
</dbReference>
<dbReference type="Pfam" id="PF02581">
    <property type="entry name" value="TMP-TENI"/>
    <property type="match status" value="1"/>
</dbReference>
<feature type="binding site" evidence="9">
    <location>
        <position position="72"/>
    </location>
    <ligand>
        <name>4-amino-2-methyl-5-(diphosphooxymethyl)pyrimidine</name>
        <dbReference type="ChEBI" id="CHEBI:57841"/>
    </ligand>
</feature>
<comment type="pathway">
    <text evidence="1 9 11">Cofactor biosynthesis; thiamine diphosphate biosynthesis; thiamine phosphate from 4-amino-2-methyl-5-diphosphomethylpyrimidine and 4-methyl-5-(2-phosphoethyl)-thiazole: step 1/1.</text>
</comment>
<dbReference type="KEGG" id="naj:B1756_07720"/>
<evidence type="ECO:0000256" key="8">
    <source>
        <dbReference type="ARBA" id="ARBA00047883"/>
    </source>
</evidence>
<dbReference type="CDD" id="cd00564">
    <property type="entry name" value="TMP_TenI"/>
    <property type="match status" value="1"/>
</dbReference>
<dbReference type="InterPro" id="IPR013785">
    <property type="entry name" value="Aldolase_TIM"/>
</dbReference>
<feature type="binding site" evidence="9">
    <location>
        <begin position="40"/>
        <end position="44"/>
    </location>
    <ligand>
        <name>4-amino-2-methyl-5-(diphosphooxymethyl)pyrimidine</name>
        <dbReference type="ChEBI" id="CHEBI:57841"/>
    </ligand>
</feature>
<evidence type="ECO:0000256" key="2">
    <source>
        <dbReference type="ARBA" id="ARBA00022679"/>
    </source>
</evidence>
<feature type="binding site" evidence="9">
    <location>
        <position position="170"/>
    </location>
    <ligand>
        <name>2-[(2R,5Z)-2-carboxy-4-methylthiazol-5(2H)-ylidene]ethyl phosphate</name>
        <dbReference type="ChEBI" id="CHEBI:62899"/>
    </ligand>
</feature>
<dbReference type="GO" id="GO:0009228">
    <property type="term" value="P:thiamine biosynthetic process"/>
    <property type="evidence" value="ECO:0007669"/>
    <property type="project" value="UniProtKB-KW"/>
</dbReference>
<dbReference type="UniPathway" id="UPA00060">
    <property type="reaction ID" value="UER00141"/>
</dbReference>
<comment type="catalytic activity">
    <reaction evidence="6 9 10">
        <text>4-methyl-5-(2-phosphooxyethyl)-thiazole + 4-amino-2-methyl-5-(diphosphooxymethyl)pyrimidine + H(+) = thiamine phosphate + diphosphate</text>
        <dbReference type="Rhea" id="RHEA:22328"/>
        <dbReference type="ChEBI" id="CHEBI:15378"/>
        <dbReference type="ChEBI" id="CHEBI:33019"/>
        <dbReference type="ChEBI" id="CHEBI:37575"/>
        <dbReference type="ChEBI" id="CHEBI:57841"/>
        <dbReference type="ChEBI" id="CHEBI:58296"/>
        <dbReference type="EC" id="2.5.1.3"/>
    </reaction>
</comment>
<reference evidence="14" key="1">
    <citation type="submission" date="2017-02" db="EMBL/GenBank/DDBJ databases">
        <title>Natronthermophilus aegyptiacus gen. nov.,sp. nov., an aerobic, extremely halophilic alkalithermophilic archaeon isolated from the athalassohaline Wadi An Natrun, Egypt.</title>
        <authorList>
            <person name="Zhao B."/>
        </authorList>
    </citation>
    <scope>NUCLEOTIDE SEQUENCE [LARGE SCALE GENOMIC DNA]</scope>
    <source>
        <strain evidence="14">JW/NM-HA 15</strain>
    </source>
</reference>
<feature type="domain" description="Thiamine phosphate synthase/TenI" evidence="12">
    <location>
        <begin position="11"/>
        <end position="193"/>
    </location>
</feature>
<feature type="binding site" evidence="9">
    <location>
        <position position="111"/>
    </location>
    <ligand>
        <name>4-amino-2-methyl-5-(diphosphooxymethyl)pyrimidine</name>
        <dbReference type="ChEBI" id="CHEBI:57841"/>
    </ligand>
</feature>
<comment type="similarity">
    <text evidence="9 10">Belongs to the thiamine-phosphate synthase family.</text>
</comment>
<dbReference type="AlphaFoldDB" id="A0A2Z2HU29"/>
<dbReference type="EC" id="2.5.1.3" evidence="9"/>
<dbReference type="EMBL" id="CP019893">
    <property type="protein sequence ID" value="ARS89635.1"/>
    <property type="molecule type" value="Genomic_DNA"/>
</dbReference>
<accession>A0A2Z2HU29</accession>
<dbReference type="Proteomes" id="UP000250088">
    <property type="component" value="Chromosome"/>
</dbReference>
<evidence type="ECO:0000256" key="10">
    <source>
        <dbReference type="RuleBase" id="RU003826"/>
    </source>
</evidence>
<evidence type="ECO:0000256" key="9">
    <source>
        <dbReference type="HAMAP-Rule" id="MF_00097"/>
    </source>
</evidence>
<dbReference type="OrthoDB" id="85572at2157"/>
<organism evidence="13 14">
    <name type="scientific">Natrarchaeobaculum aegyptiacum</name>
    <dbReference type="NCBI Taxonomy" id="745377"/>
    <lineage>
        <taxon>Archaea</taxon>
        <taxon>Methanobacteriati</taxon>
        <taxon>Methanobacteriota</taxon>
        <taxon>Stenosarchaea group</taxon>
        <taxon>Halobacteria</taxon>
        <taxon>Halobacteriales</taxon>
        <taxon>Natrialbaceae</taxon>
        <taxon>Natrarchaeobaculum</taxon>
    </lineage>
</organism>
<comment type="function">
    <text evidence="9">Condenses 4-methyl-5-(beta-hydroxyethyl)thiazole monophosphate (THZ-P) and 2-methyl-4-amino-5-hydroxymethyl pyrimidine pyrophosphate (HMP-PP) to form thiamine monophosphate (TMP).</text>
</comment>
<evidence type="ECO:0000256" key="1">
    <source>
        <dbReference type="ARBA" id="ARBA00005165"/>
    </source>
</evidence>
<name>A0A2Z2HU29_9EURY</name>
<dbReference type="GO" id="GO:0009229">
    <property type="term" value="P:thiamine diphosphate biosynthetic process"/>
    <property type="evidence" value="ECO:0007669"/>
    <property type="project" value="UniProtKB-UniRule"/>
</dbReference>
<evidence type="ECO:0000313" key="13">
    <source>
        <dbReference type="EMBL" id="ARS89635.1"/>
    </source>
</evidence>
<evidence type="ECO:0000256" key="6">
    <source>
        <dbReference type="ARBA" id="ARBA00047334"/>
    </source>
</evidence>
<evidence type="ECO:0000256" key="3">
    <source>
        <dbReference type="ARBA" id="ARBA00022723"/>
    </source>
</evidence>
<gene>
    <name evidence="9" type="primary">thiE</name>
    <name evidence="13" type="ORF">B1756_07720</name>
</gene>
<feature type="binding site" evidence="9">
    <location>
        <begin position="137"/>
        <end position="139"/>
    </location>
    <ligand>
        <name>2-[(2R,5Z)-2-carboxy-4-methylthiazol-5(2H)-ylidene]ethyl phosphate</name>
        <dbReference type="ChEBI" id="CHEBI:62899"/>
    </ligand>
</feature>
<keyword evidence="5 9" id="KW-0784">Thiamine biosynthesis</keyword>
<dbReference type="GO" id="GO:0000287">
    <property type="term" value="F:magnesium ion binding"/>
    <property type="evidence" value="ECO:0007669"/>
    <property type="project" value="UniProtKB-UniRule"/>
</dbReference>
<dbReference type="RefSeq" id="WP_086888013.1">
    <property type="nucleotide sequence ID" value="NZ_CP019893.1"/>
</dbReference>
<dbReference type="InterPro" id="IPR034291">
    <property type="entry name" value="TMP_synthase"/>
</dbReference>
<keyword evidence="2 9" id="KW-0808">Transferase</keyword>
<evidence type="ECO:0000256" key="7">
    <source>
        <dbReference type="ARBA" id="ARBA00047851"/>
    </source>
</evidence>
<comment type="catalytic activity">
    <reaction evidence="7 9 10">
        <text>2-(2-carboxy-4-methylthiazol-5-yl)ethyl phosphate + 4-amino-2-methyl-5-(diphosphooxymethyl)pyrimidine + 2 H(+) = thiamine phosphate + CO2 + diphosphate</text>
        <dbReference type="Rhea" id="RHEA:47848"/>
        <dbReference type="ChEBI" id="CHEBI:15378"/>
        <dbReference type="ChEBI" id="CHEBI:16526"/>
        <dbReference type="ChEBI" id="CHEBI:33019"/>
        <dbReference type="ChEBI" id="CHEBI:37575"/>
        <dbReference type="ChEBI" id="CHEBI:57841"/>
        <dbReference type="ChEBI" id="CHEBI:62890"/>
        <dbReference type="EC" id="2.5.1.3"/>
    </reaction>
</comment>
<dbReference type="FunFam" id="3.20.20.70:FF:000096">
    <property type="entry name" value="Thiamine-phosphate synthase"/>
    <property type="match status" value="1"/>
</dbReference>
<keyword evidence="14" id="KW-1185">Reference proteome</keyword>
<comment type="catalytic activity">
    <reaction evidence="8 9 10">
        <text>2-[(2R,5Z)-2-carboxy-4-methylthiazol-5(2H)-ylidene]ethyl phosphate + 4-amino-2-methyl-5-(diphosphooxymethyl)pyrimidine + 2 H(+) = thiamine phosphate + CO2 + diphosphate</text>
        <dbReference type="Rhea" id="RHEA:47844"/>
        <dbReference type="ChEBI" id="CHEBI:15378"/>
        <dbReference type="ChEBI" id="CHEBI:16526"/>
        <dbReference type="ChEBI" id="CHEBI:33019"/>
        <dbReference type="ChEBI" id="CHEBI:37575"/>
        <dbReference type="ChEBI" id="CHEBI:57841"/>
        <dbReference type="ChEBI" id="CHEBI:62899"/>
        <dbReference type="EC" id="2.5.1.3"/>
    </reaction>
</comment>
<dbReference type="PANTHER" id="PTHR20857:SF15">
    <property type="entry name" value="THIAMINE-PHOSPHATE SYNTHASE"/>
    <property type="match status" value="1"/>
</dbReference>
<dbReference type="SUPFAM" id="SSF51391">
    <property type="entry name" value="Thiamin phosphate synthase"/>
    <property type="match status" value="1"/>
</dbReference>
<evidence type="ECO:0000256" key="4">
    <source>
        <dbReference type="ARBA" id="ARBA00022842"/>
    </source>
</evidence>
<evidence type="ECO:0000259" key="12">
    <source>
        <dbReference type="Pfam" id="PF02581"/>
    </source>
</evidence>
<dbReference type="HAMAP" id="MF_00097">
    <property type="entry name" value="TMP_synthase"/>
    <property type="match status" value="1"/>
</dbReference>
<dbReference type="GO" id="GO:0004789">
    <property type="term" value="F:thiamine-phosphate diphosphorylase activity"/>
    <property type="evidence" value="ECO:0007669"/>
    <property type="project" value="UniProtKB-UniRule"/>
</dbReference>
<evidence type="ECO:0000256" key="5">
    <source>
        <dbReference type="ARBA" id="ARBA00022977"/>
    </source>
</evidence>
<dbReference type="InterPro" id="IPR036206">
    <property type="entry name" value="ThiamineP_synth_sf"/>
</dbReference>
<evidence type="ECO:0000313" key="14">
    <source>
        <dbReference type="Proteomes" id="UP000250088"/>
    </source>
</evidence>
<feature type="binding site" evidence="9">
    <location>
        <position position="92"/>
    </location>
    <ligand>
        <name>Mg(2+)</name>
        <dbReference type="ChEBI" id="CHEBI:18420"/>
    </ligand>
</feature>
<evidence type="ECO:0000256" key="11">
    <source>
        <dbReference type="RuleBase" id="RU004253"/>
    </source>
</evidence>
<dbReference type="GO" id="GO:0005737">
    <property type="term" value="C:cytoplasm"/>
    <property type="evidence" value="ECO:0007669"/>
    <property type="project" value="TreeGrafter"/>
</dbReference>